<sequence length="1005" mass="107842">MTGSPHVGQSYPRDRSSRHSLPLGSSNPTTAQLHHASSRSSNNSTSNSRFASHSNNSSSSNLQSPHSPQKTQNYPRLKHSSRASLGSDRPASSRMSRTPNPEDLRQNSPAISSYLQERLRQERRSETLRSGSSRAGSNDTMSTSDRHMQAIQSSPVRASTSDGPRPRSSSGHDAARRKAVGLRASELKLESVLNENFDLKFELSKRRELMPKLEAEVAGLKSTVDKLQSTVGELKSQKKEVEEVNDRLVQELEKRDDAIRDAVAMIVSLEATVEKLQKERDIIRSLSAETYDQLPELEDTDEGALTRMPSFINDPSAKTENLRNAYLAPRASTLSFKRASDSAMHDDDVPDHKLMSTPSLSVLSESSFVSVYGQKPFLNSSSSPPERSMEYETTRNPPATIPRAMTPTRNRRSSSGSASRGPSGTFSIGEVSDHSPLSNLQRRLQYHDSSMLSDLSAANGGTPANQRNEYSSPQLPAMTLEQQQQARQRMKQEKREALRRVMTDGPRDLGAGLPPTPDTISTSTLRRFKNSNDTLSQPAASIKQYDIGPNDRFYPAATESTNSRSSSQTTTGEATSQAASMSAFNGRKGLENSQKSLYTESQSAIPLRPRSAGETTTSDHRRDENGWASDSSEDDNVNDGATVSTYDYWMREGLKPNRTFPHNAAVNMDHGADVGGRVSPDLFAFPGASNGSGGWSSEAMFGNLGGAGFLGAGTTSPPTTHALDAIGASLPSPQAGFFGSGLASPGPSASTTVPPPPRRSSLHARTGSSPAVTRPPSRQAPANGKLRKSPVRSGMSRSNSVDYSDQAPPTPTLASPPTGSTPDPSKRHYPPISGSQQQHVRRLSGLNLFRRSTGAVDKERETGSASAPPSENSLRNAYPPPMSPNSMAVAANEHVNIGMPSWGRRSDLTDESLSSATPPPIMRNPNQRGGGSASTRRGSLTPGLEDMMDEYGSSGAPLSPQVAVPPQSPAVTSPPANTDSPGNGGRKRGWLGGLGRVGSLRNRAG</sequence>
<feature type="region of interest" description="Disordered" evidence="2">
    <location>
        <begin position="453"/>
        <end position="475"/>
    </location>
</feature>
<dbReference type="EMBL" id="CP034204">
    <property type="protein sequence ID" value="QBZ53731.1"/>
    <property type="molecule type" value="Genomic_DNA"/>
</dbReference>
<feature type="compositionally biased region" description="Polar residues" evidence="2">
    <location>
        <begin position="572"/>
        <end position="581"/>
    </location>
</feature>
<evidence type="ECO:0000313" key="4">
    <source>
        <dbReference type="Proteomes" id="UP000294847"/>
    </source>
</evidence>
<feature type="region of interest" description="Disordered" evidence="2">
    <location>
        <begin position="900"/>
        <end position="1005"/>
    </location>
</feature>
<evidence type="ECO:0000256" key="2">
    <source>
        <dbReference type="SAM" id="MobiDB-lite"/>
    </source>
</evidence>
<name>A0A4P7MX13_PYROR</name>
<feature type="region of interest" description="Disordered" evidence="2">
    <location>
        <begin position="737"/>
        <end position="840"/>
    </location>
</feature>
<evidence type="ECO:0000256" key="1">
    <source>
        <dbReference type="SAM" id="Coils"/>
    </source>
</evidence>
<feature type="region of interest" description="Disordered" evidence="2">
    <location>
        <begin position="1"/>
        <end position="179"/>
    </location>
</feature>
<feature type="compositionally biased region" description="Polar residues" evidence="2">
    <location>
        <begin position="462"/>
        <end position="474"/>
    </location>
</feature>
<organism evidence="3 4">
    <name type="scientific">Pyricularia oryzae</name>
    <name type="common">Rice blast fungus</name>
    <name type="synonym">Magnaporthe oryzae</name>
    <dbReference type="NCBI Taxonomy" id="318829"/>
    <lineage>
        <taxon>Eukaryota</taxon>
        <taxon>Fungi</taxon>
        <taxon>Dikarya</taxon>
        <taxon>Ascomycota</taxon>
        <taxon>Pezizomycotina</taxon>
        <taxon>Sordariomycetes</taxon>
        <taxon>Sordariomycetidae</taxon>
        <taxon>Magnaporthales</taxon>
        <taxon>Pyriculariaceae</taxon>
        <taxon>Pyricularia</taxon>
    </lineage>
</organism>
<feature type="region of interest" description="Disordered" evidence="2">
    <location>
        <begin position="375"/>
        <end position="434"/>
    </location>
</feature>
<feature type="region of interest" description="Disordered" evidence="2">
    <location>
        <begin position="504"/>
        <end position="581"/>
    </location>
</feature>
<accession>A0A4P7MX13</accession>
<feature type="compositionally biased region" description="Basic and acidic residues" evidence="2">
    <location>
        <begin position="117"/>
        <end position="127"/>
    </location>
</feature>
<feature type="region of interest" description="Disordered" evidence="2">
    <location>
        <begin position="852"/>
        <end position="887"/>
    </location>
</feature>
<feature type="compositionally biased region" description="Low complexity" evidence="2">
    <location>
        <begin position="737"/>
        <end position="752"/>
    </location>
</feature>
<feature type="compositionally biased region" description="Low complexity" evidence="2">
    <location>
        <begin position="413"/>
        <end position="424"/>
    </location>
</feature>
<feature type="compositionally biased region" description="Low complexity" evidence="2">
    <location>
        <begin position="956"/>
        <end position="976"/>
    </location>
</feature>
<dbReference type="AlphaFoldDB" id="A0A4P7MX13"/>
<dbReference type="VEuPathDB" id="FungiDB:M_BR32_EuGene_00084811"/>
<protein>
    <submittedName>
        <fullName evidence="3">Uncharacterized protein</fullName>
    </submittedName>
</protein>
<feature type="compositionally biased region" description="Low complexity" evidence="2">
    <location>
        <begin position="558"/>
        <end position="571"/>
    </location>
</feature>
<feature type="compositionally biased region" description="Low complexity" evidence="2">
    <location>
        <begin position="812"/>
        <end position="822"/>
    </location>
</feature>
<feature type="compositionally biased region" description="Low complexity" evidence="2">
    <location>
        <begin position="38"/>
        <end position="67"/>
    </location>
</feature>
<gene>
    <name evidence="3" type="ORF">PoMZ_09420</name>
</gene>
<reference evidence="3 4" key="1">
    <citation type="journal article" date="2019" name="Mol. Biol. Evol.">
        <title>Blast fungal genomes show frequent chromosomal changes, gene gains and losses, and effector gene turnover.</title>
        <authorList>
            <person name="Gomez Luciano L.B."/>
            <person name="Jason Tsai I."/>
            <person name="Chuma I."/>
            <person name="Tosa Y."/>
            <person name="Chen Y.H."/>
            <person name="Li J.Y."/>
            <person name="Li M.Y."/>
            <person name="Jade Lu M.Y."/>
            <person name="Nakayashiki H."/>
            <person name="Li W.H."/>
        </authorList>
    </citation>
    <scope>NUCLEOTIDE SEQUENCE [LARGE SCALE GENOMIC DNA]</scope>
    <source>
        <strain evidence="3">MZ5-1-6</strain>
    </source>
</reference>
<feature type="compositionally biased region" description="Polar residues" evidence="2">
    <location>
        <begin position="863"/>
        <end position="875"/>
    </location>
</feature>
<proteinExistence type="predicted"/>
<evidence type="ECO:0000313" key="3">
    <source>
        <dbReference type="EMBL" id="QBZ53731.1"/>
    </source>
</evidence>
<feature type="region of interest" description="Disordered" evidence="2">
    <location>
        <begin position="600"/>
        <end position="639"/>
    </location>
</feature>
<feature type="compositionally biased region" description="Polar residues" evidence="2">
    <location>
        <begin position="23"/>
        <end position="32"/>
    </location>
</feature>
<feature type="compositionally biased region" description="Polar residues" evidence="2">
    <location>
        <begin position="518"/>
        <end position="539"/>
    </location>
</feature>
<keyword evidence="1" id="KW-0175">Coiled coil</keyword>
<feature type="compositionally biased region" description="Polar residues" evidence="2">
    <location>
        <begin position="150"/>
        <end position="171"/>
    </location>
</feature>
<dbReference type="Proteomes" id="UP000294847">
    <property type="component" value="Chromosome 1"/>
</dbReference>
<feature type="coiled-coil region" evidence="1">
    <location>
        <begin position="210"/>
        <end position="289"/>
    </location>
</feature>
<feature type="compositionally biased region" description="Polar residues" evidence="2">
    <location>
        <begin position="131"/>
        <end position="143"/>
    </location>
</feature>